<dbReference type="Pfam" id="PF04962">
    <property type="entry name" value="KduI"/>
    <property type="match status" value="1"/>
</dbReference>
<dbReference type="PANTHER" id="PTHR39193:SF1">
    <property type="entry name" value="5-DEOXY-GLUCURONATE ISOMERASE"/>
    <property type="match status" value="1"/>
</dbReference>
<evidence type="ECO:0000313" key="2">
    <source>
        <dbReference type="EMBL" id="SVD25161.1"/>
    </source>
</evidence>
<dbReference type="GO" id="GO:0008880">
    <property type="term" value="F:glucuronate isomerase activity"/>
    <property type="evidence" value="ECO:0007669"/>
    <property type="project" value="InterPro"/>
</dbReference>
<accession>A0A382TUH0</accession>
<name>A0A382TUH0_9ZZZZ</name>
<proteinExistence type="predicted"/>
<protein>
    <submittedName>
        <fullName evidence="2">Uncharacterized protein</fullName>
    </submittedName>
</protein>
<dbReference type="InterPro" id="IPR021120">
    <property type="entry name" value="KduI/IolB_isomerase"/>
</dbReference>
<dbReference type="InterPro" id="IPR014710">
    <property type="entry name" value="RmlC-like_jellyroll"/>
</dbReference>
<dbReference type="PANTHER" id="PTHR39193">
    <property type="entry name" value="5-DEOXY-GLUCURONATE ISOMERASE"/>
    <property type="match status" value="1"/>
</dbReference>
<dbReference type="SUPFAM" id="SSF51182">
    <property type="entry name" value="RmlC-like cupins"/>
    <property type="match status" value="1"/>
</dbReference>
<dbReference type="GO" id="GO:0019310">
    <property type="term" value="P:inositol catabolic process"/>
    <property type="evidence" value="ECO:0007669"/>
    <property type="project" value="InterPro"/>
</dbReference>
<reference evidence="2" key="1">
    <citation type="submission" date="2018-05" db="EMBL/GenBank/DDBJ databases">
        <authorList>
            <person name="Lanie J.A."/>
            <person name="Ng W.-L."/>
            <person name="Kazmierczak K.M."/>
            <person name="Andrzejewski T.M."/>
            <person name="Davidsen T.M."/>
            <person name="Wayne K.J."/>
            <person name="Tettelin H."/>
            <person name="Glass J.I."/>
            <person name="Rusch D."/>
            <person name="Podicherti R."/>
            <person name="Tsui H.-C.T."/>
            <person name="Winkler M.E."/>
        </authorList>
    </citation>
    <scope>NUCLEOTIDE SEQUENCE</scope>
</reference>
<gene>
    <name evidence="2" type="ORF">METZ01_LOCUS378015</name>
</gene>
<feature type="non-terminal residue" evidence="2">
    <location>
        <position position="170"/>
    </location>
</feature>
<dbReference type="InterPro" id="IPR011051">
    <property type="entry name" value="RmlC_Cupin_sf"/>
</dbReference>
<dbReference type="AlphaFoldDB" id="A0A382TUH0"/>
<dbReference type="EMBL" id="UINC01138919">
    <property type="protein sequence ID" value="SVD25161.1"/>
    <property type="molecule type" value="Genomic_DNA"/>
</dbReference>
<dbReference type="InterPro" id="IPR024203">
    <property type="entry name" value="Deoxy-glucuronate_isom_IolB"/>
</dbReference>
<dbReference type="Gene3D" id="2.60.120.10">
    <property type="entry name" value="Jelly Rolls"/>
    <property type="match status" value="1"/>
</dbReference>
<sequence length="170" mass="19010">MEILGDLMTTKLQYTSENLLVLPENNKEDPDRILSITPEKAGWELISFEVRRLEKGQNWSFKTADNELVIVNLSGQYSVLSNLGEWTKFGDRENVFSGAGSALYLPCHTNFTIHAEIAGEFAVAWVPTDEKNDPWLISPDQVQTSVRGGDNVSRQINDLLPPGSPVHRLV</sequence>
<keyword evidence="1" id="KW-0413">Isomerase</keyword>
<organism evidence="2">
    <name type="scientific">marine metagenome</name>
    <dbReference type="NCBI Taxonomy" id="408172"/>
    <lineage>
        <taxon>unclassified sequences</taxon>
        <taxon>metagenomes</taxon>
        <taxon>ecological metagenomes</taxon>
    </lineage>
</organism>
<evidence type="ECO:0000256" key="1">
    <source>
        <dbReference type="ARBA" id="ARBA00023235"/>
    </source>
</evidence>